<name>X1DW33_9ZZZZ</name>
<accession>X1DW33</accession>
<proteinExistence type="predicted"/>
<feature type="non-terminal residue" evidence="1">
    <location>
        <position position="1"/>
    </location>
</feature>
<dbReference type="EMBL" id="BART01034925">
    <property type="protein sequence ID" value="GAH09149.1"/>
    <property type="molecule type" value="Genomic_DNA"/>
</dbReference>
<evidence type="ECO:0000313" key="1">
    <source>
        <dbReference type="EMBL" id="GAH09149.1"/>
    </source>
</evidence>
<organism evidence="1">
    <name type="scientific">marine sediment metagenome</name>
    <dbReference type="NCBI Taxonomy" id="412755"/>
    <lineage>
        <taxon>unclassified sequences</taxon>
        <taxon>metagenomes</taxon>
        <taxon>ecological metagenomes</taxon>
    </lineage>
</organism>
<gene>
    <name evidence="1" type="ORF">S01H4_59530</name>
</gene>
<protein>
    <submittedName>
        <fullName evidence="1">Uncharacterized protein</fullName>
    </submittedName>
</protein>
<reference evidence="1" key="1">
    <citation type="journal article" date="2014" name="Front. Microbiol.">
        <title>High frequency of phylogenetically diverse reductive dehalogenase-homologous genes in deep subseafloor sedimentary metagenomes.</title>
        <authorList>
            <person name="Kawai M."/>
            <person name="Futagami T."/>
            <person name="Toyoda A."/>
            <person name="Takaki Y."/>
            <person name="Nishi S."/>
            <person name="Hori S."/>
            <person name="Arai W."/>
            <person name="Tsubouchi T."/>
            <person name="Morono Y."/>
            <person name="Uchiyama I."/>
            <person name="Ito T."/>
            <person name="Fujiyama A."/>
            <person name="Inagaki F."/>
            <person name="Takami H."/>
        </authorList>
    </citation>
    <scope>NUCLEOTIDE SEQUENCE</scope>
    <source>
        <strain evidence="1">Expedition CK06-06</strain>
    </source>
</reference>
<dbReference type="AlphaFoldDB" id="X1DW33"/>
<comment type="caution">
    <text evidence="1">The sequence shown here is derived from an EMBL/GenBank/DDBJ whole genome shotgun (WGS) entry which is preliminary data.</text>
</comment>
<sequence length="34" mass="3756">SNKLNLEIYNRNTGSEESGISLKNIPIPKILNVS</sequence>